<feature type="region of interest" description="Disordered" evidence="1">
    <location>
        <begin position="141"/>
        <end position="163"/>
    </location>
</feature>
<accession>A0ABN0WUJ1</accession>
<keyword evidence="2" id="KW-0812">Transmembrane</keyword>
<sequence>MAVADGNDERAGLLRTGRQVGRRALGAYFGDRGSGTVWMVALIGAVWAVATMAMMVGGARVARHRAHAAADLAALAAAAHVAEGDERACGLAAQVARDSGGRLRRCIFRGRIVDVIVSSRVGGSARTGRLIATARARAGPVDDVPAPVLDSQDPPVTRRASPR</sequence>
<dbReference type="InterPro" id="IPR028087">
    <property type="entry name" value="Tad_N"/>
</dbReference>
<keyword evidence="2" id="KW-0472">Membrane</keyword>
<evidence type="ECO:0000313" key="5">
    <source>
        <dbReference type="Proteomes" id="UP001501822"/>
    </source>
</evidence>
<organism evidence="4 5">
    <name type="scientific">Actinoallomurus spadix</name>
    <dbReference type="NCBI Taxonomy" id="79912"/>
    <lineage>
        <taxon>Bacteria</taxon>
        <taxon>Bacillati</taxon>
        <taxon>Actinomycetota</taxon>
        <taxon>Actinomycetes</taxon>
        <taxon>Streptosporangiales</taxon>
        <taxon>Thermomonosporaceae</taxon>
        <taxon>Actinoallomurus</taxon>
    </lineage>
</organism>
<evidence type="ECO:0000259" key="3">
    <source>
        <dbReference type="Pfam" id="PF13400"/>
    </source>
</evidence>
<feature type="transmembrane region" description="Helical" evidence="2">
    <location>
        <begin position="37"/>
        <end position="57"/>
    </location>
</feature>
<proteinExistence type="predicted"/>
<keyword evidence="2" id="KW-1133">Transmembrane helix</keyword>
<dbReference type="Proteomes" id="UP001501822">
    <property type="component" value="Unassembled WGS sequence"/>
</dbReference>
<evidence type="ECO:0000313" key="4">
    <source>
        <dbReference type="EMBL" id="GAA0346405.1"/>
    </source>
</evidence>
<dbReference type="NCBIfam" id="TIGR03816">
    <property type="entry name" value="tadE_like_DECH"/>
    <property type="match status" value="1"/>
</dbReference>
<gene>
    <name evidence="4" type="ORF">GCM10010151_40060</name>
</gene>
<dbReference type="RefSeq" id="WP_289848432.1">
    <property type="nucleotide sequence ID" value="NZ_BAAABM010000037.1"/>
</dbReference>
<comment type="caution">
    <text evidence="4">The sequence shown here is derived from an EMBL/GenBank/DDBJ whole genome shotgun (WGS) entry which is preliminary data.</text>
</comment>
<feature type="domain" description="Putative Flp pilus-assembly TadG-like N-terminal" evidence="3">
    <location>
        <begin position="33"/>
        <end position="79"/>
    </location>
</feature>
<dbReference type="EMBL" id="BAAABM010000037">
    <property type="protein sequence ID" value="GAA0346405.1"/>
    <property type="molecule type" value="Genomic_DNA"/>
</dbReference>
<name>A0ABN0WUJ1_9ACTN</name>
<dbReference type="Pfam" id="PF13400">
    <property type="entry name" value="Tad"/>
    <property type="match status" value="1"/>
</dbReference>
<keyword evidence="5" id="KW-1185">Reference proteome</keyword>
<evidence type="ECO:0000256" key="2">
    <source>
        <dbReference type="SAM" id="Phobius"/>
    </source>
</evidence>
<reference evidence="4 5" key="1">
    <citation type="journal article" date="2019" name="Int. J. Syst. Evol. Microbiol.">
        <title>The Global Catalogue of Microorganisms (GCM) 10K type strain sequencing project: providing services to taxonomists for standard genome sequencing and annotation.</title>
        <authorList>
            <consortium name="The Broad Institute Genomics Platform"/>
            <consortium name="The Broad Institute Genome Sequencing Center for Infectious Disease"/>
            <person name="Wu L."/>
            <person name="Ma J."/>
        </authorList>
    </citation>
    <scope>NUCLEOTIDE SEQUENCE [LARGE SCALE GENOMIC DNA]</scope>
    <source>
        <strain evidence="4 5">JCM 3146</strain>
    </source>
</reference>
<evidence type="ECO:0000256" key="1">
    <source>
        <dbReference type="SAM" id="MobiDB-lite"/>
    </source>
</evidence>
<dbReference type="InterPro" id="IPR021202">
    <property type="entry name" value="Rv3654c-like"/>
</dbReference>
<protein>
    <submittedName>
        <fullName evidence="4">Flp pilus-assembly TadE/G-like family protein</fullName>
    </submittedName>
</protein>